<organism evidence="1 2">
    <name type="scientific">Hungatella hathewayi DSM 13479</name>
    <dbReference type="NCBI Taxonomy" id="566550"/>
    <lineage>
        <taxon>Bacteria</taxon>
        <taxon>Bacillati</taxon>
        <taxon>Bacillota</taxon>
        <taxon>Clostridia</taxon>
        <taxon>Lachnospirales</taxon>
        <taxon>Lachnospiraceae</taxon>
        <taxon>Hungatella</taxon>
    </lineage>
</organism>
<evidence type="ECO:0008006" key="3">
    <source>
        <dbReference type="Google" id="ProtNLM"/>
    </source>
</evidence>
<evidence type="ECO:0000313" key="2">
    <source>
        <dbReference type="Proteomes" id="UP000004968"/>
    </source>
</evidence>
<dbReference type="Proteomes" id="UP000004968">
    <property type="component" value="Unassembled WGS sequence"/>
</dbReference>
<feature type="non-terminal residue" evidence="1">
    <location>
        <position position="1"/>
    </location>
</feature>
<dbReference type="RefSeq" id="WP_006777900.1">
    <property type="nucleotide sequence ID" value="NZ_GG668204.1"/>
</dbReference>
<feature type="non-terminal residue" evidence="1">
    <location>
        <position position="221"/>
    </location>
</feature>
<dbReference type="InterPro" id="IPR006530">
    <property type="entry name" value="YD"/>
</dbReference>
<dbReference type="Pfam" id="PF05593">
    <property type="entry name" value="RHS_repeat"/>
    <property type="match status" value="1"/>
</dbReference>
<sequence>PLNRLTKVKRADGSTSSYTYNARDQIVEAENLCSCGFLISDYQYTYDDAGLIVSETAKECLFVSNKDYGHKGGPDGECVHVSDNPWQNQNPVWEITKRTFKYDNNGELIECKEDKGMFDKTVYTYEYDSVGNRTRVKKQEVFEYRTDQTTYTYNADNQMVGAVVCEGNLTKRYTFKYDANGNLTQECLMNRAEVTYQYDTENRLKAVKDQQKLLMAAAYDG</sequence>
<reference evidence="1 2" key="1">
    <citation type="submission" date="2010-01" db="EMBL/GenBank/DDBJ databases">
        <authorList>
            <person name="Weinstock G."/>
            <person name="Sodergren E."/>
            <person name="Clifton S."/>
            <person name="Fulton L."/>
            <person name="Fulton B."/>
            <person name="Courtney L."/>
            <person name="Fronick C."/>
            <person name="Harrison M."/>
            <person name="Strong C."/>
            <person name="Farmer C."/>
            <person name="Delahaunty K."/>
            <person name="Markovic C."/>
            <person name="Hall O."/>
            <person name="Minx P."/>
            <person name="Tomlinson C."/>
            <person name="Mitreva M."/>
            <person name="Nelson J."/>
            <person name="Hou S."/>
            <person name="Wollam A."/>
            <person name="Pepin K.H."/>
            <person name="Johnson M."/>
            <person name="Bhonagiri V."/>
            <person name="Nash W.E."/>
            <person name="Warren W."/>
            <person name="Chinwalla A."/>
            <person name="Mardis E.R."/>
            <person name="Wilson R.K."/>
        </authorList>
    </citation>
    <scope>NUCLEOTIDE SEQUENCE [LARGE SCALE GENOMIC DNA]</scope>
    <source>
        <strain evidence="1 2">DSM 13479</strain>
    </source>
</reference>
<dbReference type="AlphaFoldDB" id="D3AV08"/>
<dbReference type="InterPro" id="IPR031325">
    <property type="entry name" value="RHS_repeat"/>
</dbReference>
<dbReference type="NCBIfam" id="TIGR01643">
    <property type="entry name" value="YD_repeat_2x"/>
    <property type="match status" value="1"/>
</dbReference>
<comment type="caution">
    <text evidence="1">The sequence shown here is derived from an EMBL/GenBank/DDBJ whole genome shotgun (WGS) entry which is preliminary data.</text>
</comment>
<dbReference type="PANTHER" id="PTHR32305">
    <property type="match status" value="1"/>
</dbReference>
<dbReference type="Gene3D" id="2.180.10.10">
    <property type="entry name" value="RHS repeat-associated core"/>
    <property type="match status" value="1"/>
</dbReference>
<name>D3AV08_9FIRM</name>
<dbReference type="EMBL" id="ACIO01001178">
    <property type="protein sequence ID" value="EFC94348.1"/>
    <property type="molecule type" value="Genomic_DNA"/>
</dbReference>
<gene>
    <name evidence="1" type="ORF">CLOSTHATH_07479</name>
</gene>
<protein>
    <recommendedName>
        <fullName evidence="3">RHS repeat protein</fullName>
    </recommendedName>
</protein>
<accession>D3AV08</accession>
<proteinExistence type="predicted"/>
<dbReference type="HOGENOM" id="CLU_1252969_0_0_9"/>
<evidence type="ECO:0000313" key="1">
    <source>
        <dbReference type="EMBL" id="EFC94348.1"/>
    </source>
</evidence>
<dbReference type="PANTHER" id="PTHR32305:SF15">
    <property type="entry name" value="PROTEIN RHSA-RELATED"/>
    <property type="match status" value="1"/>
</dbReference>
<dbReference type="InterPro" id="IPR050708">
    <property type="entry name" value="T6SS_VgrG/RHS"/>
</dbReference>